<reference evidence="1 2" key="1">
    <citation type="submission" date="2019-04" db="EMBL/GenBank/DDBJ databases">
        <title>Azoarcus nasutitermitis sp. nov. isolated from termite nest.</title>
        <authorList>
            <person name="Lin S.-Y."/>
            <person name="Hameed A."/>
            <person name="Hsu Y.-H."/>
            <person name="Young C.-C."/>
        </authorList>
    </citation>
    <scope>NUCLEOTIDE SEQUENCE [LARGE SCALE GENOMIC DNA]</scope>
    <source>
        <strain evidence="1 2">CC-YHH838</strain>
    </source>
</reference>
<dbReference type="OrthoDB" id="9181653at2"/>
<gene>
    <name evidence="1" type="ORF">E6C76_13070</name>
</gene>
<keyword evidence="2" id="KW-1185">Reference proteome</keyword>
<comment type="caution">
    <text evidence="1">The sequence shown here is derived from an EMBL/GenBank/DDBJ whole genome shotgun (WGS) entry which is preliminary data.</text>
</comment>
<dbReference type="Proteomes" id="UP000308430">
    <property type="component" value="Unassembled WGS sequence"/>
</dbReference>
<evidence type="ECO:0000313" key="1">
    <source>
        <dbReference type="EMBL" id="THF64953.1"/>
    </source>
</evidence>
<dbReference type="EMBL" id="SSOC01000004">
    <property type="protein sequence ID" value="THF64953.1"/>
    <property type="molecule type" value="Genomic_DNA"/>
</dbReference>
<proteinExistence type="predicted"/>
<organism evidence="1 2">
    <name type="scientific">Pseudothauera nasutitermitis</name>
    <dbReference type="NCBI Taxonomy" id="2565930"/>
    <lineage>
        <taxon>Bacteria</taxon>
        <taxon>Pseudomonadati</taxon>
        <taxon>Pseudomonadota</taxon>
        <taxon>Betaproteobacteria</taxon>
        <taxon>Rhodocyclales</taxon>
        <taxon>Zoogloeaceae</taxon>
        <taxon>Pseudothauera</taxon>
    </lineage>
</organism>
<accession>A0A4S4AXU9</accession>
<dbReference type="RefSeq" id="WP_136348646.1">
    <property type="nucleotide sequence ID" value="NZ_SSOC01000004.1"/>
</dbReference>
<protein>
    <submittedName>
        <fullName evidence="1">Uncharacterized protein</fullName>
    </submittedName>
</protein>
<evidence type="ECO:0000313" key="2">
    <source>
        <dbReference type="Proteomes" id="UP000308430"/>
    </source>
</evidence>
<name>A0A4S4AXU9_9RHOO</name>
<sequence length="180" mass="20229">MRVVDLFADLYEWEDNERERVHRMARAGKHIYTAARHGASTVSPVVVVDAALAVLDALDAYVGYRRAKEVTRQLEIEGDTLRRLLEELYEQQAINAKVMDDRHAQTVSSLRARLSVIAAEVVISRDTFDSLTMQAKSMGGAIGALRVNSAPNCAYLLKLERAYYDLVDLQLQTMMNAVKE</sequence>
<dbReference type="AlphaFoldDB" id="A0A4S4AXU9"/>